<dbReference type="EMBL" id="QLNQ01000020">
    <property type="protein sequence ID" value="RCK65325.1"/>
    <property type="molecule type" value="Genomic_DNA"/>
</dbReference>
<protein>
    <submittedName>
        <fullName evidence="1">Uncharacterized protein</fullName>
    </submittedName>
</protein>
<dbReference type="Proteomes" id="UP000253472">
    <property type="component" value="Unassembled WGS sequence"/>
</dbReference>
<evidence type="ECO:0000313" key="1">
    <source>
        <dbReference type="EMBL" id="RCK65325.1"/>
    </source>
</evidence>
<dbReference type="STRING" id="5486.A0A367YHG3"/>
<name>A0A367YHG3_9ASCO</name>
<gene>
    <name evidence="1" type="ORF">Cantr_01209</name>
</gene>
<sequence length="165" mass="18349">MAFKRGLQEQPKKVNHDLISRIKQVNKLIGSPRTAYRIDPARFREAEAKGAPEDVVRRITRTYLRGLKYHNPGLTVTIHHDVPKKGRAAAKANADTDAKAVKEEKKVVDHVLTVHGVDEKDTVSINCAGKSDSKIFAELVKLTGATKIPELELVKIPVESADYDF</sequence>
<reference evidence="1 2" key="1">
    <citation type="submission" date="2018-06" db="EMBL/GenBank/DDBJ databases">
        <title>Whole genome sequencing of Candida tropicalis (genome annotated by CSBL at Korea University).</title>
        <authorList>
            <person name="Ahn J."/>
        </authorList>
    </citation>
    <scope>NUCLEOTIDE SEQUENCE [LARGE SCALE GENOMIC DNA]</scope>
    <source>
        <strain evidence="1 2">ATCC 20962</strain>
    </source>
</reference>
<proteinExistence type="predicted"/>
<accession>A0A367YHG3</accession>
<dbReference type="OrthoDB" id="1696305at2759"/>
<evidence type="ECO:0000313" key="2">
    <source>
        <dbReference type="Proteomes" id="UP000253472"/>
    </source>
</evidence>
<keyword evidence="2" id="KW-1185">Reference proteome</keyword>
<comment type="caution">
    <text evidence="1">The sequence shown here is derived from an EMBL/GenBank/DDBJ whole genome shotgun (WGS) entry which is preliminary data.</text>
</comment>
<organism evidence="1 2">
    <name type="scientific">Candida viswanathii</name>
    <dbReference type="NCBI Taxonomy" id="5486"/>
    <lineage>
        <taxon>Eukaryota</taxon>
        <taxon>Fungi</taxon>
        <taxon>Dikarya</taxon>
        <taxon>Ascomycota</taxon>
        <taxon>Saccharomycotina</taxon>
        <taxon>Pichiomycetes</taxon>
        <taxon>Debaryomycetaceae</taxon>
        <taxon>Candida/Lodderomyces clade</taxon>
        <taxon>Candida</taxon>
    </lineage>
</organism>
<dbReference type="AlphaFoldDB" id="A0A367YHG3"/>